<evidence type="ECO:0000256" key="2">
    <source>
        <dbReference type="SAM" id="MobiDB-lite"/>
    </source>
</evidence>
<keyword evidence="1" id="KW-0175">Coiled coil</keyword>
<feature type="coiled-coil region" evidence="1">
    <location>
        <begin position="1341"/>
        <end position="1375"/>
    </location>
</feature>
<feature type="region of interest" description="Disordered" evidence="2">
    <location>
        <begin position="2945"/>
        <end position="2978"/>
    </location>
</feature>
<evidence type="ECO:0000256" key="1">
    <source>
        <dbReference type="SAM" id="Coils"/>
    </source>
</evidence>
<feature type="coiled-coil region" evidence="1">
    <location>
        <begin position="1561"/>
        <end position="1627"/>
    </location>
</feature>
<dbReference type="KEGG" id="loi:92361668"/>
<dbReference type="PANTHER" id="PTHR45615:SF66">
    <property type="entry name" value="CARD DOMAIN-CONTAINING PROTEIN"/>
    <property type="match status" value="1"/>
</dbReference>
<keyword evidence="4" id="KW-1185">Reference proteome</keyword>
<dbReference type="RefSeq" id="XP_067063507.1">
    <property type="nucleotide sequence ID" value="XM_067207734.1"/>
</dbReference>
<protein>
    <recommendedName>
        <fullName evidence="5">Plectin</fullName>
    </recommendedName>
</protein>
<feature type="coiled-coil region" evidence="1">
    <location>
        <begin position="276"/>
        <end position="437"/>
    </location>
</feature>
<feature type="compositionally biased region" description="Acidic residues" evidence="2">
    <location>
        <begin position="1144"/>
        <end position="1153"/>
    </location>
</feature>
<proteinExistence type="predicted"/>
<feature type="compositionally biased region" description="Basic and acidic residues" evidence="2">
    <location>
        <begin position="1713"/>
        <end position="1722"/>
    </location>
</feature>
<feature type="compositionally biased region" description="Basic and acidic residues" evidence="2">
    <location>
        <begin position="1126"/>
        <end position="1143"/>
    </location>
</feature>
<dbReference type="PANTHER" id="PTHR45615">
    <property type="entry name" value="MYOSIN HEAVY CHAIN, NON-MUSCLE"/>
    <property type="match status" value="1"/>
</dbReference>
<feature type="coiled-coil region" evidence="1">
    <location>
        <begin position="2440"/>
        <end position="2672"/>
    </location>
</feature>
<dbReference type="Proteomes" id="UP000674143">
    <property type="component" value="Unassembled WGS sequence"/>
</dbReference>
<feature type="coiled-coil region" evidence="1">
    <location>
        <begin position="468"/>
        <end position="502"/>
    </location>
</feature>
<comment type="caution">
    <text evidence="3">The sequence shown here is derived from an EMBL/GenBank/DDBJ whole genome shotgun (WGS) entry which is preliminary data.</text>
</comment>
<feature type="coiled-coil region" evidence="1">
    <location>
        <begin position="1858"/>
        <end position="1962"/>
    </location>
</feature>
<gene>
    <name evidence="3" type="ORF">LSCM4_05804</name>
</gene>
<feature type="coiled-coil region" evidence="1">
    <location>
        <begin position="1446"/>
        <end position="1473"/>
    </location>
</feature>
<reference evidence="4" key="1">
    <citation type="journal article" date="2021" name="Microbiol. Resour. Announc.">
        <title>LGAAP: Leishmaniinae Genome Assembly and Annotation Pipeline.</title>
        <authorList>
            <person name="Almutairi H."/>
            <person name="Urbaniak M.D."/>
            <person name="Bates M.D."/>
            <person name="Jariyapan N."/>
            <person name="Kwakye-Nuako G."/>
            <person name="Thomaz-Soccol V."/>
            <person name="Al-Salem W.S."/>
            <person name="Dillon R.J."/>
            <person name="Bates P.A."/>
            <person name="Gatherer D."/>
        </authorList>
    </citation>
    <scope>NUCLEOTIDE SEQUENCE [LARGE SCALE GENOMIC DNA]</scope>
</reference>
<feature type="compositionally biased region" description="Low complexity" evidence="2">
    <location>
        <begin position="1283"/>
        <end position="1292"/>
    </location>
</feature>
<feature type="coiled-coil region" evidence="1">
    <location>
        <begin position="1749"/>
        <end position="1825"/>
    </location>
</feature>
<feature type="coiled-coil region" evidence="1">
    <location>
        <begin position="2715"/>
        <end position="2824"/>
    </location>
</feature>
<feature type="region of interest" description="Disordered" evidence="2">
    <location>
        <begin position="1"/>
        <end position="37"/>
    </location>
</feature>
<feature type="compositionally biased region" description="Polar residues" evidence="2">
    <location>
        <begin position="3174"/>
        <end position="3191"/>
    </location>
</feature>
<feature type="compositionally biased region" description="Basic and acidic residues" evidence="2">
    <location>
        <begin position="1269"/>
        <end position="1280"/>
    </location>
</feature>
<accession>A0A836KMG8</accession>
<evidence type="ECO:0000313" key="3">
    <source>
        <dbReference type="EMBL" id="KAG5479796.1"/>
    </source>
</evidence>
<feature type="coiled-coil region" evidence="1">
    <location>
        <begin position="878"/>
        <end position="945"/>
    </location>
</feature>
<sequence>MHTSLSGNSAPPLQRVTAPVGMKSPSHHHYHSTGGGGIPVGHTLPLFSLLTPEREEALRAKGRQLLDEHHREVAEKGLPYAAEEMAALQARGRELLRTAREAAAANGGHHVPAPMLSAAARMAAATAHLSTLHTGAPSVGVDGDRSGAASSASASTQLAHPTAVMSYPDIAKSTATAEGEVPSGPDKLTSVDATAIPSPSLPSKTQELLAAVQHLPRVVAEQQGQLHKQTSSAPVASGDFLSKSQVDALRQTLIQQFNEHMSQCERANQAYWAQVSSQHEKQLSALRLECAAHERRAATAEAAAQTQQLQRDSETEANANTANALRLDISRLEEELQLARQQHIDAEAAKQAVEAEAAALRDTLRVQSARLSELEQRTSYVDSQLPAVQEKADQAVRAIQGQLDDARRRIVELIAELEAANAELLDANAELRAARESDCGAANPFADARESDCGAANPFADAEGDGELDVARRRIAELEAELEAANAELLDANAELRAARESDCGAANPFADAEESDCGAANPFADAEGDGELDVARRRIAELEAELEAANAELLDANAELRAARESDCGAANPFADAEGDGELDVARRRIAELEAANAELLDANAELRAARESDCGAANPFADAEGDGELDAARRRIAELEAANAELLDANAELRAARESDCGAANPFADAEGDGELDVARRRIVELEAANAELRAARESDCGAANPFADAEGDGELDVARRRIAELEAANAELRAARESDCGAANPFADAEGDGELDVARRRIVELEAANAELRAARESDCGAAKAPDGELEALRQYVADLEDALAEAAGDLERLQEDVEERSRLIQALRAGEAALGFLPTDFMGNESSSRWNVAQASEGALNGLEDVSGNSADLVHVLRTRVADLTHELQKMRRQQEHLSVSAMVPGMEALGRQYADVEHRLALAEEANAALEDEVQQLRGQAPGMSCGWMPEEQGRFAEAGGQNSCSPDSTARTVAMATASASLVKCLYASSDGAETSGDRNASNTFAATESAAGVALRRMQPPAVVEGMPTAAEAELGDEVDDDSHNTPYTVASYHMGCGRQVFQGERAGAVTVSRKDGAAGRVFGTDAGKKECRRAASSRMLLPAGDEDPEAPEALSAGRNDDVDFNDSRLGSRDIDVDGDEDDDNTAEWDVSVSTRAAASHGLQTAYTAAIEGKVDDSGAAMQKLGRQYADAQHRLYRSEEARQSLEAEVLELREMVEELRAALARQPRQLSLAARVDGDVGGDAETYTITTSFASSVPTAARERPTKHDSRDQGASSPTAPSSRSADDVESGSLSSAHLSEQGVSVTTTAAPAHDDDPRTCQYPLATAASEDTAALHERIADLEARLREIEAQHEEEIQAIAEAAADRITAMEQQYADDMAATRKAAVTAEEERRGQQEITASLIARVTQLTEALADAQTTHAAELQTLREGREALLRQRLSGEEDSLEAAIQKLEERHQDHLRVFTSFGEPGDDGAASKGGTPGSSLSPQETAQYWKAQHTALLKRFDQLQREYDAFSHDIGALQRRANQRDAIRQEQDQSRTMREATAQQLTTLHRRLEEMSKVVDAAQADAQARSEELRDLTARHSETEAALHAEVSSLRSQVQSARGELARANNLNGELSELLQQGATSVETALQERDVQCAALGQQVQQLKLQLAAAGDRLADQQAALHEQRVSSDALQQRLVELEEEKRAAEAQLREVRRDTEERERAAISAADRGSRDAEQARAAAQQAIAQQHAAHAQEIAALHRELDDLRNELEVAQTVAATVPLEAQRHQRDLGTVRDRLAEALRSQQELQQQLNRSRLEVERQRLLLMSGGCGNGADASDIGEYEGGVRGGAPAADARLNTLLHRSEELEEKLRETTVERDGLQQERDRLSMQVKSAARVAEVKEQATRRQEAELRSARSQLAAFRDDLAQRVQSNHALQLELDHLQERLADTTRAYEELKGRYSVIVSQSGMQEHAVALLMAKAVTIPRALEEYEEAMFSAYQAILQAASKDRRHVYDRCDRIEKAASEAMAEAEAQSHAYEVAIADAQEEQQQMKEIIERLHRALQRAEEEKDAAVAAATASRAELEANQRQAREDVFNAQRDLQGAELQHADTLHSLSLLQDEVANTAALIKNQKKRYEQREAELMEEVALLQAELETRKSSARQLQQTKDESCAELQDVVDEAVQARDRAVHEAQALQAQLARVLPRLAQLEDEQAQRTADLMDTAQQLSALHKKTTSTENVSRKHIEELNQTLQELLQAHAALQRTHTFTEATADRLKSQLADVTEELQRTAAKASQQEEELAAVKARLHEVETHTSSVIADGQTRLQDSERRLHELEQRNTALQQECKTLQECLQSLRIEHDRTVDALQRKSEAMAAQGQQVNAQLQLLRERVATLEAERQELMSSEQALTASRDACQREILSLEHQVEHLQHHLDTSNGHNERLNQEVVQLKSEHAAEVDRLREAMTDAQKELNKCRQLLAKAEARQMEQESTNYSLSTEVSAVQEELTAARAQAEKAMQQCRKAKTEQEEMVTLLQSQIAQLHEELRGKQEQLRVLENTSAHQQYILNALRQDITEAEESLKRTRRELLNQQEAAAAAKEHHRRDRYELQAKLNDAEDAMTEMTRSQEQYRQRMTTKVELYEVAEEALRGEVTDLRADVARLEEALAATTHGKAAAETHQSRQAQFIKAAESELQSLRAQTAHDMTEITNLKLQVQQRTAELDRCRREAAAQLGGERLRWEAEHTAARDALEEALRQEQQASKDAREARERALTLLDCKQKAVCAMEDECRAMREQLRQLRRSLDAAQHQLTSLEGMAKDTADDLGMTLEDLLGGEGSALVDAAPHPHDTSADSNVNDTPAAVSATAVQSVMDELQRRLNIFTFAANTFDSEDDQMTELRKALERHGDVVQLLAEACTGESMGVASSATPLRTGRVTVSEAPPGLNSTPAPRSPKTVASSGVERGGASASTVPPHAVLTAVQLGLMQHIGQANSTYVHRVEDHLRTAQQMLRCVMMAIGSHEIASPPASHPSTAALSSRHRLHVAATVAELHRRTAALTRAAERTLDLVVQCGGGVAAAERSSTHSHMGSIVQEQLQELRRLFSEAERYVLVPFNELLCAPDSTSVGAAVATTAGEDRGAGGQPLHKSRLHTERSQLVKLPGPDIAFTTTATSPERPSPSTTRTFGAASVQEVTVAALSPIKREDGARQWF</sequence>
<feature type="compositionally biased region" description="Polar residues" evidence="2">
    <location>
        <begin position="1300"/>
        <end position="1318"/>
    </location>
</feature>
<feature type="region of interest" description="Disordered" evidence="2">
    <location>
        <begin position="1106"/>
        <end position="1153"/>
    </location>
</feature>
<evidence type="ECO:0000313" key="4">
    <source>
        <dbReference type="Proteomes" id="UP000674143"/>
    </source>
</evidence>
<feature type="region of interest" description="Disordered" evidence="2">
    <location>
        <begin position="1263"/>
        <end position="1329"/>
    </location>
</feature>
<feature type="compositionally biased region" description="Polar residues" evidence="2">
    <location>
        <begin position="1"/>
        <end position="11"/>
    </location>
</feature>
<feature type="region of interest" description="Disordered" evidence="2">
    <location>
        <begin position="3171"/>
        <end position="3192"/>
    </location>
</feature>
<dbReference type="GeneID" id="92361668"/>
<feature type="region of interest" description="Disordered" evidence="2">
    <location>
        <begin position="136"/>
        <end position="160"/>
    </location>
</feature>
<dbReference type="EMBL" id="JAFHLR010000021">
    <property type="protein sequence ID" value="KAG5479796.1"/>
    <property type="molecule type" value="Genomic_DNA"/>
</dbReference>
<feature type="region of interest" description="Disordered" evidence="2">
    <location>
        <begin position="1475"/>
        <end position="1500"/>
    </location>
</feature>
<feature type="coiled-coil region" evidence="1">
    <location>
        <begin position="533"/>
        <end position="834"/>
    </location>
</feature>
<feature type="coiled-coil region" evidence="1">
    <location>
        <begin position="2250"/>
        <end position="2411"/>
    </location>
</feature>
<feature type="coiled-coil region" evidence="1">
    <location>
        <begin position="1196"/>
        <end position="1233"/>
    </location>
</feature>
<organism evidence="3 4">
    <name type="scientific">Leishmania orientalis</name>
    <dbReference type="NCBI Taxonomy" id="2249476"/>
    <lineage>
        <taxon>Eukaryota</taxon>
        <taxon>Discoba</taxon>
        <taxon>Euglenozoa</taxon>
        <taxon>Kinetoplastea</taxon>
        <taxon>Metakinetoplastina</taxon>
        <taxon>Trypanosomatida</taxon>
        <taxon>Trypanosomatidae</taxon>
        <taxon>Leishmaniinae</taxon>
        <taxon>Leishmania</taxon>
    </lineage>
</organism>
<feature type="region of interest" description="Disordered" evidence="2">
    <location>
        <begin position="175"/>
        <end position="201"/>
    </location>
</feature>
<feature type="region of interest" description="Disordered" evidence="2">
    <location>
        <begin position="1713"/>
        <end position="1735"/>
    </location>
</feature>
<feature type="coiled-coil region" evidence="1">
    <location>
        <begin position="2031"/>
        <end position="2203"/>
    </location>
</feature>
<reference evidence="4" key="2">
    <citation type="journal article" date="2021" name="Sci. Data">
        <title>Chromosome-scale genome sequencing, assembly and annotation of six genomes from subfamily Leishmaniinae.</title>
        <authorList>
            <person name="Almutairi H."/>
            <person name="Urbaniak M.D."/>
            <person name="Bates M.D."/>
            <person name="Jariyapan N."/>
            <person name="Kwakye-Nuako G."/>
            <person name="Thomaz Soccol V."/>
            <person name="Al-Salem W.S."/>
            <person name="Dillon R.J."/>
            <person name="Bates P.A."/>
            <person name="Gatherer D."/>
        </authorList>
    </citation>
    <scope>NUCLEOTIDE SEQUENCE [LARGE SCALE GENOMIC DNA]</scope>
</reference>
<evidence type="ECO:0008006" key="5">
    <source>
        <dbReference type="Google" id="ProtNLM"/>
    </source>
</evidence>
<name>A0A836KMG8_9TRYP</name>